<gene>
    <name evidence="1" type="ORF">VASRM7_606</name>
</gene>
<sequence>MRTVPPIARPDRSTGVTQLGELRKHRLVLRTHCCYLH</sequence>
<name>A0A097CT62_9ACTN</name>
<reference evidence="1" key="1">
    <citation type="submission" date="2013-11" db="EMBL/GenBank/DDBJ databases">
        <title>New antitubercular compounds from marine-derived Verrucosispora sp. MS100047.</title>
        <authorList>
            <person name="Huang P."/>
            <person name="Xie F."/>
            <person name="Wang Q."/>
            <person name="Wang J."/>
            <person name="Wang Q."/>
            <person name="Abdel-Mageed W.M."/>
            <person name="Liu M."/>
            <person name="Han J."/>
            <person name="Song F."/>
            <person name="Dai H."/>
            <person name="Liu X."/>
            <person name="Zhang L."/>
        </authorList>
    </citation>
    <scope>NUCLEOTIDE SEQUENCE</scope>
    <source>
        <strain evidence="1">MS100047</strain>
    </source>
</reference>
<proteinExistence type="predicted"/>
<dbReference type="EMBL" id="KF826700">
    <property type="protein sequence ID" value="AIS85848.1"/>
    <property type="molecule type" value="Genomic_DNA"/>
</dbReference>
<protein>
    <submittedName>
        <fullName evidence="1">Uncharacterized protein</fullName>
    </submittedName>
</protein>
<organism evidence="1">
    <name type="scientific">Verrucosispora sp. MS100047</name>
    <dbReference type="NCBI Taxonomy" id="1410949"/>
    <lineage>
        <taxon>Bacteria</taxon>
        <taxon>Bacillati</taxon>
        <taxon>Actinomycetota</taxon>
        <taxon>Actinomycetes</taxon>
        <taxon>Micromonosporales</taxon>
        <taxon>Micromonosporaceae</taxon>
        <taxon>Micromonospora</taxon>
    </lineage>
</organism>
<evidence type="ECO:0000313" key="1">
    <source>
        <dbReference type="EMBL" id="AIS85848.1"/>
    </source>
</evidence>
<accession>A0A097CT62</accession>
<dbReference type="AlphaFoldDB" id="A0A097CT62"/>